<dbReference type="GO" id="GO:0015986">
    <property type="term" value="P:proton motive force-driven ATP synthesis"/>
    <property type="evidence" value="ECO:0007669"/>
    <property type="project" value="InterPro"/>
</dbReference>
<dbReference type="AlphaFoldDB" id="A0A6J2MH35"/>
<dbReference type="OrthoDB" id="437at2759"/>
<dbReference type="KEGG" id="pdic:114506120"/>
<accession>A0A6J2MH35</accession>
<keyword evidence="3" id="KW-0813">Transport</keyword>
<dbReference type="GeneID" id="114506120"/>
<evidence type="ECO:0000313" key="11">
    <source>
        <dbReference type="RefSeq" id="XP_028379417.1"/>
    </source>
</evidence>
<sequence length="121" mass="13393">MAQFAHCLVEKALVLVSVVVTPLKPRVATFWPYAKVELIPPTPAEILQLLRACEKRAHSAQTGGFKQLTLEEALPNGLVATEVQMWFYVGEITGKRGVVGCNVRRPVICFILVYYLNVLGP</sequence>
<keyword evidence="7" id="KW-0496">Mitochondrion</keyword>
<dbReference type="PANTHER" id="PTHR12386">
    <property type="entry name" value="ATP SYNTHASE SUBUNIT"/>
    <property type="match status" value="1"/>
</dbReference>
<dbReference type="GO" id="GO:0015078">
    <property type="term" value="F:proton transmembrane transporter activity"/>
    <property type="evidence" value="ECO:0007669"/>
    <property type="project" value="InterPro"/>
</dbReference>
<dbReference type="InParanoid" id="A0A6J2MH35"/>
<keyword evidence="8" id="KW-0472">Membrane</keyword>
<dbReference type="RefSeq" id="XP_028379417.1">
    <property type="nucleotide sequence ID" value="XM_028523616.2"/>
</dbReference>
<keyword evidence="9" id="KW-0066">ATP synthesis</keyword>
<evidence type="ECO:0000313" key="10">
    <source>
        <dbReference type="Proteomes" id="UP000504628"/>
    </source>
</evidence>
<reference evidence="11" key="1">
    <citation type="submission" date="2025-08" db="UniProtKB">
        <authorList>
            <consortium name="RefSeq"/>
        </authorList>
    </citation>
    <scope>IDENTIFICATION</scope>
    <source>
        <tissue evidence="11">Muscle</tissue>
    </source>
</reference>
<evidence type="ECO:0000256" key="6">
    <source>
        <dbReference type="ARBA" id="ARBA00023065"/>
    </source>
</evidence>
<dbReference type="Proteomes" id="UP000504628">
    <property type="component" value="Chromosome 9"/>
</dbReference>
<name>A0A6J2MH35_9CHIR</name>
<evidence type="ECO:0000256" key="4">
    <source>
        <dbReference type="ARBA" id="ARBA00022547"/>
    </source>
</evidence>
<evidence type="ECO:0000256" key="2">
    <source>
        <dbReference type="ARBA" id="ARBA00005699"/>
    </source>
</evidence>
<dbReference type="InterPro" id="IPR006808">
    <property type="entry name" value="ATP_synth_F0_gsu_mt"/>
</dbReference>
<evidence type="ECO:0000256" key="7">
    <source>
        <dbReference type="ARBA" id="ARBA00023128"/>
    </source>
</evidence>
<gene>
    <name evidence="11" type="primary">LOC114506120</name>
</gene>
<evidence type="ECO:0000256" key="9">
    <source>
        <dbReference type="ARBA" id="ARBA00023310"/>
    </source>
</evidence>
<evidence type="ECO:0000256" key="1">
    <source>
        <dbReference type="ARBA" id="ARBA00004325"/>
    </source>
</evidence>
<evidence type="ECO:0000256" key="8">
    <source>
        <dbReference type="ARBA" id="ARBA00023136"/>
    </source>
</evidence>
<evidence type="ECO:0000256" key="5">
    <source>
        <dbReference type="ARBA" id="ARBA00022781"/>
    </source>
</evidence>
<comment type="subcellular location">
    <subcellularLocation>
        <location evidence="1">Mitochondrion membrane</location>
    </subcellularLocation>
</comment>
<dbReference type="Pfam" id="PF04718">
    <property type="entry name" value="ATP-synt_G"/>
    <property type="match status" value="1"/>
</dbReference>
<organism evidence="10 11">
    <name type="scientific">Phyllostomus discolor</name>
    <name type="common">pale spear-nosed bat</name>
    <dbReference type="NCBI Taxonomy" id="89673"/>
    <lineage>
        <taxon>Eukaryota</taxon>
        <taxon>Metazoa</taxon>
        <taxon>Chordata</taxon>
        <taxon>Craniata</taxon>
        <taxon>Vertebrata</taxon>
        <taxon>Euteleostomi</taxon>
        <taxon>Mammalia</taxon>
        <taxon>Eutheria</taxon>
        <taxon>Laurasiatheria</taxon>
        <taxon>Chiroptera</taxon>
        <taxon>Yangochiroptera</taxon>
        <taxon>Phyllostomidae</taxon>
        <taxon>Phyllostominae</taxon>
        <taxon>Phyllostomus</taxon>
    </lineage>
</organism>
<keyword evidence="6" id="KW-0406">Ion transport</keyword>
<keyword evidence="4" id="KW-0138">CF(0)</keyword>
<comment type="similarity">
    <text evidence="2">Belongs to the ATPase g subunit family.</text>
</comment>
<keyword evidence="10" id="KW-1185">Reference proteome</keyword>
<dbReference type="GO" id="GO:0045259">
    <property type="term" value="C:proton-transporting ATP synthase complex"/>
    <property type="evidence" value="ECO:0007669"/>
    <property type="project" value="UniProtKB-KW"/>
</dbReference>
<evidence type="ECO:0000256" key="3">
    <source>
        <dbReference type="ARBA" id="ARBA00022448"/>
    </source>
</evidence>
<keyword evidence="5" id="KW-0375">Hydrogen ion transport</keyword>
<dbReference type="GO" id="GO:0031966">
    <property type="term" value="C:mitochondrial membrane"/>
    <property type="evidence" value="ECO:0007669"/>
    <property type="project" value="UniProtKB-SubCell"/>
</dbReference>
<proteinExistence type="inferred from homology"/>
<protein>
    <submittedName>
        <fullName evidence="11">ATP synthase subunit g, mitochondrial-like</fullName>
    </submittedName>
</protein>